<dbReference type="AlphaFoldDB" id="A0A086TBI5"/>
<dbReference type="EMBL" id="JPKY01000016">
    <property type="protein sequence ID" value="KFH46717.1"/>
    <property type="molecule type" value="Genomic_DNA"/>
</dbReference>
<protein>
    <submittedName>
        <fullName evidence="2">Uncharacterized protein</fullName>
    </submittedName>
</protein>
<evidence type="ECO:0000313" key="2">
    <source>
        <dbReference type="EMBL" id="KFH46717.1"/>
    </source>
</evidence>
<evidence type="ECO:0000313" key="3">
    <source>
        <dbReference type="Proteomes" id="UP000029964"/>
    </source>
</evidence>
<feature type="compositionally biased region" description="Low complexity" evidence="1">
    <location>
        <begin position="32"/>
        <end position="41"/>
    </location>
</feature>
<sequence>MSNEPFMNGGTKCVRMVAPLYELATGRRSGMDGIAGPDSAGAAGGDIYRNTTPTAEHATIKTPDAAPPTRMAASE</sequence>
<evidence type="ECO:0000256" key="1">
    <source>
        <dbReference type="SAM" id="MobiDB-lite"/>
    </source>
</evidence>
<name>A0A086TBI5_HAPC1</name>
<accession>A0A086TBI5</accession>
<dbReference type="Proteomes" id="UP000029964">
    <property type="component" value="Unassembled WGS sequence"/>
</dbReference>
<dbReference type="HOGENOM" id="CLU_2670496_0_0_1"/>
<reference evidence="3" key="1">
    <citation type="journal article" date="2014" name="Genome Announc.">
        <title>Genome sequence and annotation of Acremonium chrysogenum, producer of the beta-lactam antibiotic cephalosporin C.</title>
        <authorList>
            <person name="Terfehr D."/>
            <person name="Dahlmann T.A."/>
            <person name="Specht T."/>
            <person name="Zadra I."/>
            <person name="Kuernsteiner H."/>
            <person name="Kueck U."/>
        </authorList>
    </citation>
    <scope>NUCLEOTIDE SEQUENCE [LARGE SCALE GENOMIC DNA]</scope>
    <source>
        <strain evidence="3">ATCC 11550 / CBS 779.69 / DSM 880 / IAM 14645 / JCM 23072 / IMI 49137</strain>
    </source>
</reference>
<comment type="caution">
    <text evidence="2">The sequence shown here is derived from an EMBL/GenBank/DDBJ whole genome shotgun (WGS) entry which is preliminary data.</text>
</comment>
<feature type="region of interest" description="Disordered" evidence="1">
    <location>
        <begin position="28"/>
        <end position="75"/>
    </location>
</feature>
<keyword evidence="3" id="KW-1185">Reference proteome</keyword>
<gene>
    <name evidence="2" type="ORF">ACRE_024670</name>
</gene>
<proteinExistence type="predicted"/>
<organism evidence="2 3">
    <name type="scientific">Hapsidospora chrysogenum (strain ATCC 11550 / CBS 779.69 / DSM 880 / IAM 14645 / JCM 23072 / IMI 49137)</name>
    <name type="common">Acremonium chrysogenum</name>
    <dbReference type="NCBI Taxonomy" id="857340"/>
    <lineage>
        <taxon>Eukaryota</taxon>
        <taxon>Fungi</taxon>
        <taxon>Dikarya</taxon>
        <taxon>Ascomycota</taxon>
        <taxon>Pezizomycotina</taxon>
        <taxon>Sordariomycetes</taxon>
        <taxon>Hypocreomycetidae</taxon>
        <taxon>Hypocreales</taxon>
        <taxon>Bionectriaceae</taxon>
        <taxon>Hapsidospora</taxon>
    </lineage>
</organism>